<dbReference type="Pfam" id="PF03702">
    <property type="entry name" value="AnmK"/>
    <property type="match status" value="1"/>
</dbReference>
<dbReference type="EMBL" id="CP099717">
    <property type="protein sequence ID" value="USV58654.1"/>
    <property type="molecule type" value="Genomic_DNA"/>
</dbReference>
<keyword evidence="3" id="KW-1185">Reference proteome</keyword>
<dbReference type="CDD" id="cd24050">
    <property type="entry name" value="ASKHA_NBD_ANMK"/>
    <property type="match status" value="1"/>
</dbReference>
<dbReference type="Proteomes" id="UP001056890">
    <property type="component" value="Chromosome"/>
</dbReference>
<dbReference type="RefSeq" id="WP_252995840.1">
    <property type="nucleotide sequence ID" value="NZ_CP099717.1"/>
</dbReference>
<keyword evidence="1" id="KW-0067">ATP-binding</keyword>
<comment type="function">
    <text evidence="1">Catalyzes the specific phosphorylation of 1,6-anhydro-N-acetylmuramic acid (anhMurNAc) with the simultaneous cleavage of the 1,6-anhydro ring, generating MurNAc-6-P. Is required for the utilization of anhMurNAc either imported from the medium or derived from its own cell wall murein, and thus plays a role in cell wall recycling.</text>
</comment>
<evidence type="ECO:0000256" key="1">
    <source>
        <dbReference type="HAMAP-Rule" id="MF_01270"/>
    </source>
</evidence>
<keyword evidence="1" id="KW-0119">Carbohydrate metabolism</keyword>
<dbReference type="InterPro" id="IPR005338">
    <property type="entry name" value="Anhydro_N_Ac-Mur_kinase"/>
</dbReference>
<reference evidence="2" key="1">
    <citation type="submission" date="2022-06" db="EMBL/GenBank/DDBJ databases">
        <title>Complete Genome of Aeromonas sp. Strain SOD01 Isolated from an Urban Freshwater Stream.</title>
        <authorList>
            <person name="Williams L.E."/>
            <person name="Brysgel T."/>
            <person name="Capestro E.M."/>
            <person name="Foltz G.V."/>
            <person name="Gardner A.E."/>
            <person name="Ingrassia J."/>
            <person name="Peterson E."/>
            <person name="Arruda J."/>
            <person name="Flaherty I."/>
            <person name="Hunt M."/>
            <person name="Pappas G."/>
            <person name="Ramsaran S."/>
            <person name="Rocha M."/>
        </authorList>
    </citation>
    <scope>NUCLEOTIDE SEQUENCE</scope>
    <source>
        <strain evidence="2">SOD01</strain>
    </source>
</reference>
<feature type="binding site" evidence="1">
    <location>
        <begin position="11"/>
        <end position="18"/>
    </location>
    <ligand>
        <name>ATP</name>
        <dbReference type="ChEBI" id="CHEBI:30616"/>
    </ligand>
</feature>
<comment type="pathway">
    <text evidence="1">Amino-sugar metabolism; 1,6-anhydro-N-acetylmuramate degradation.</text>
</comment>
<dbReference type="NCBIfam" id="NF007139">
    <property type="entry name" value="PRK09585.1-3"/>
    <property type="match status" value="1"/>
</dbReference>
<accession>A0AAE9MHI7</accession>
<protein>
    <recommendedName>
        <fullName evidence="1">Anhydro-N-acetylmuramic acid kinase</fullName>
        <ecNumber evidence="1">2.7.1.170</ecNumber>
    </recommendedName>
    <alternativeName>
        <fullName evidence="1">AnhMurNAc kinase</fullName>
    </alternativeName>
</protein>
<dbReference type="GO" id="GO:0016301">
    <property type="term" value="F:kinase activity"/>
    <property type="evidence" value="ECO:0007669"/>
    <property type="project" value="UniProtKB-KW"/>
</dbReference>
<dbReference type="GO" id="GO:0097175">
    <property type="term" value="P:1,6-anhydro-N-acetyl-beta-muramic acid catabolic process"/>
    <property type="evidence" value="ECO:0007669"/>
    <property type="project" value="UniProtKB-UniRule"/>
</dbReference>
<dbReference type="GO" id="GO:0006040">
    <property type="term" value="P:amino sugar metabolic process"/>
    <property type="evidence" value="ECO:0007669"/>
    <property type="project" value="InterPro"/>
</dbReference>
<dbReference type="Gene3D" id="3.30.420.40">
    <property type="match status" value="2"/>
</dbReference>
<dbReference type="PANTHER" id="PTHR30605">
    <property type="entry name" value="ANHYDRO-N-ACETYLMURAMIC ACID KINASE"/>
    <property type="match status" value="1"/>
</dbReference>
<dbReference type="InterPro" id="IPR043129">
    <property type="entry name" value="ATPase_NBD"/>
</dbReference>
<proteinExistence type="inferred from homology"/>
<dbReference type="SUPFAM" id="SSF53067">
    <property type="entry name" value="Actin-like ATPase domain"/>
    <property type="match status" value="1"/>
</dbReference>
<sequence>MSERYIGLMSGTSMDGIDAVLIALDGETLRVEAALCHPWPAETARELHALCTPGDNEIDRMGVADNRVAREFAAATHALLAKAGLDPREIRAIGSHGQTIRHRPQLGFTLQIGNAALLAALTGIDVIADFRTLDMALGGQGAPLVPAFHQAIFASPGALRVVLNLGGIANISVLPGNPDGDGNAQVYGFDTGPANTLLDGWYRRHHPQGGDYDANGRWAASGRLLPALLARLLAHPYFAAPWPKSTGREMFTLDWLDGELAGAAYAPVDVQRTLQALSCHSIARQLPVLDEAQGQAELFVCGGGAHNGPLLAELAALLPRWRLASTAELGLAPDWVEGAAFAWLAMRFIQRQPGNLPAVTGASRPAILGALYPAG</sequence>
<dbReference type="GO" id="GO:0016773">
    <property type="term" value="F:phosphotransferase activity, alcohol group as acceptor"/>
    <property type="evidence" value="ECO:0007669"/>
    <property type="project" value="UniProtKB-UniRule"/>
</dbReference>
<dbReference type="AlphaFoldDB" id="A0AAE9MHI7"/>
<dbReference type="PANTHER" id="PTHR30605:SF0">
    <property type="entry name" value="ANHYDRO-N-ACETYLMURAMIC ACID KINASE"/>
    <property type="match status" value="1"/>
</dbReference>
<name>A0AAE9MHI7_9GAMM</name>
<dbReference type="GO" id="GO:0005524">
    <property type="term" value="F:ATP binding"/>
    <property type="evidence" value="ECO:0007669"/>
    <property type="project" value="UniProtKB-UniRule"/>
</dbReference>
<gene>
    <name evidence="1" type="primary">anmK</name>
    <name evidence="2" type="ORF">NHF51_05770</name>
</gene>
<keyword evidence="1 2" id="KW-0418">Kinase</keyword>
<evidence type="ECO:0000313" key="2">
    <source>
        <dbReference type="EMBL" id="USV58654.1"/>
    </source>
</evidence>
<evidence type="ECO:0000313" key="3">
    <source>
        <dbReference type="Proteomes" id="UP001056890"/>
    </source>
</evidence>
<organism evidence="2 3">
    <name type="scientific">Aeromonas encheleia</name>
    <dbReference type="NCBI Taxonomy" id="73010"/>
    <lineage>
        <taxon>Bacteria</taxon>
        <taxon>Pseudomonadati</taxon>
        <taxon>Pseudomonadota</taxon>
        <taxon>Gammaproteobacteria</taxon>
        <taxon>Aeromonadales</taxon>
        <taxon>Aeromonadaceae</taxon>
        <taxon>Aeromonas</taxon>
    </lineage>
</organism>
<dbReference type="HAMAP" id="MF_01270">
    <property type="entry name" value="AnhMurNAc_kinase"/>
    <property type="match status" value="1"/>
</dbReference>
<keyword evidence="1 2" id="KW-0808">Transferase</keyword>
<keyword evidence="1" id="KW-0547">Nucleotide-binding</keyword>
<comment type="similarity">
    <text evidence="1">Belongs to the anhydro-N-acetylmuramic acid kinase family.</text>
</comment>
<comment type="pathway">
    <text evidence="1">Cell wall biogenesis; peptidoglycan recycling.</text>
</comment>
<dbReference type="EC" id="2.7.1.170" evidence="1"/>
<dbReference type="GO" id="GO:0009254">
    <property type="term" value="P:peptidoglycan turnover"/>
    <property type="evidence" value="ECO:0007669"/>
    <property type="project" value="UniProtKB-UniRule"/>
</dbReference>
<comment type="catalytic activity">
    <reaction evidence="1">
        <text>1,6-anhydro-N-acetyl-beta-muramate + ATP + H2O = N-acetyl-D-muramate 6-phosphate + ADP + H(+)</text>
        <dbReference type="Rhea" id="RHEA:24952"/>
        <dbReference type="ChEBI" id="CHEBI:15377"/>
        <dbReference type="ChEBI" id="CHEBI:15378"/>
        <dbReference type="ChEBI" id="CHEBI:30616"/>
        <dbReference type="ChEBI" id="CHEBI:58690"/>
        <dbReference type="ChEBI" id="CHEBI:58722"/>
        <dbReference type="ChEBI" id="CHEBI:456216"/>
        <dbReference type="EC" id="2.7.1.170"/>
    </reaction>
</comment>